<feature type="compositionally biased region" description="Basic and acidic residues" evidence="2">
    <location>
        <begin position="110"/>
        <end position="126"/>
    </location>
</feature>
<dbReference type="Proteomes" id="UP000274429">
    <property type="component" value="Unassembled WGS sequence"/>
</dbReference>
<sequence length="532" mass="60828">METAQVSESVLDESQESSHAEQVEGEPTHYSKLDVNSMKVTELRAELSARNLDCKGVKASLVCRLQNALDDEKRAEMSEMKHAETLAPEELAKVVVEDAPTNLTEASGQPKEEHQHQQHLSKDMSEKERRRLERLYRLGDKPSILVHPNRAARGGRFDCHRVSLHSLLNYQGEEQKELNFEVSLFAEQFHTMLQRDCAFTIFKAIYSAPEKDGKSEQNGHDEPDSKRRRDDEYEELSPAGDEEESSKQRKMRRTIDFDLLFAFTFFDLGHAGFIRDHDLTTILHLLNLGYSKSQMRKLVSKVSHRENVRFRNLTDHAVVEGDPNDVATLKLNSSDSEFVRDLAAGNDLLFGGEKPQGASKIIVAPVGGVELLKRVEVAEACRKSVEFQFFQIREELERTRSRLNICKDFEDRLKKENREFQEKLREEQRASRDNKSLVATYNYLLRHSRELMTSVVGEIDKQFEKEKVKRETEKAAAEIEKAKRECVDATDLPGKSLKDEEGGVVSVTDDDSAVRSVQKSEDKSEWEVVDQV</sequence>
<name>A0A0R3WTS2_HYDTA</name>
<evidence type="ECO:0000256" key="1">
    <source>
        <dbReference type="SAM" id="Coils"/>
    </source>
</evidence>
<dbReference type="InterPro" id="IPR045353">
    <property type="entry name" value="LAIKA"/>
</dbReference>
<feature type="compositionally biased region" description="Basic and acidic residues" evidence="2">
    <location>
        <begin position="210"/>
        <end position="231"/>
    </location>
</feature>
<reference evidence="6" key="1">
    <citation type="submission" date="2017-02" db="UniProtKB">
        <authorList>
            <consortium name="WormBaseParasite"/>
        </authorList>
    </citation>
    <scope>IDENTIFICATION</scope>
</reference>
<evidence type="ECO:0000313" key="6">
    <source>
        <dbReference type="WBParaSite" id="TTAC_0000416201-mRNA-1"/>
    </source>
</evidence>
<dbReference type="EMBL" id="UYWX01003776">
    <property type="protein sequence ID" value="VDM24289.1"/>
    <property type="molecule type" value="Genomic_DNA"/>
</dbReference>
<organism evidence="6">
    <name type="scientific">Hydatigena taeniaeformis</name>
    <name type="common">Feline tapeworm</name>
    <name type="synonym">Taenia taeniaeformis</name>
    <dbReference type="NCBI Taxonomy" id="6205"/>
    <lineage>
        <taxon>Eukaryota</taxon>
        <taxon>Metazoa</taxon>
        <taxon>Spiralia</taxon>
        <taxon>Lophotrochozoa</taxon>
        <taxon>Platyhelminthes</taxon>
        <taxon>Cestoda</taxon>
        <taxon>Eucestoda</taxon>
        <taxon>Cyclophyllidea</taxon>
        <taxon>Taeniidae</taxon>
        <taxon>Hydatigera</taxon>
    </lineage>
</organism>
<evidence type="ECO:0000313" key="4">
    <source>
        <dbReference type="EMBL" id="VDM24289.1"/>
    </source>
</evidence>
<feature type="coiled-coil region" evidence="1">
    <location>
        <begin position="406"/>
        <end position="433"/>
    </location>
</feature>
<dbReference type="GO" id="GO:0005634">
    <property type="term" value="C:nucleus"/>
    <property type="evidence" value="ECO:0007669"/>
    <property type="project" value="TreeGrafter"/>
</dbReference>
<dbReference type="InterPro" id="IPR036361">
    <property type="entry name" value="SAP_dom_sf"/>
</dbReference>
<gene>
    <name evidence="4" type="ORF">TTAC_LOCUS4147</name>
</gene>
<dbReference type="PANTHER" id="PTHR14304">
    <property type="entry name" value="CELL DIVISION CYCLE AND APOPTOSIS REGULATOR PROTEIN"/>
    <property type="match status" value="1"/>
</dbReference>
<dbReference type="Pfam" id="PF02037">
    <property type="entry name" value="SAP"/>
    <property type="match status" value="1"/>
</dbReference>
<feature type="region of interest" description="Disordered" evidence="2">
    <location>
        <begin position="491"/>
        <end position="532"/>
    </location>
</feature>
<dbReference type="PANTHER" id="PTHR14304:SF11">
    <property type="entry name" value="SAP DOMAIN-CONTAINING PROTEIN"/>
    <property type="match status" value="1"/>
</dbReference>
<evidence type="ECO:0000259" key="3">
    <source>
        <dbReference type="PROSITE" id="PS50800"/>
    </source>
</evidence>
<protein>
    <submittedName>
        <fullName evidence="6">SAP domain-containing protein</fullName>
    </submittedName>
</protein>
<dbReference type="PROSITE" id="PS50800">
    <property type="entry name" value="SAP"/>
    <property type="match status" value="1"/>
</dbReference>
<dbReference type="OrthoDB" id="21006at2759"/>
<dbReference type="InterPro" id="IPR003034">
    <property type="entry name" value="SAP_dom"/>
</dbReference>
<dbReference type="SUPFAM" id="SSF68906">
    <property type="entry name" value="SAP domain"/>
    <property type="match status" value="1"/>
</dbReference>
<dbReference type="InterPro" id="IPR025224">
    <property type="entry name" value="CCAR1/CCAR2"/>
</dbReference>
<feature type="region of interest" description="Disordered" evidence="2">
    <location>
        <begin position="210"/>
        <end position="248"/>
    </location>
</feature>
<dbReference type="SMART" id="SM00513">
    <property type="entry name" value="SAP"/>
    <property type="match status" value="1"/>
</dbReference>
<dbReference type="WBParaSite" id="TTAC_0000416201-mRNA-1">
    <property type="protein sequence ID" value="TTAC_0000416201-mRNA-1"/>
    <property type="gene ID" value="TTAC_0000416201"/>
</dbReference>
<dbReference type="Gene3D" id="1.10.720.30">
    <property type="entry name" value="SAP domain"/>
    <property type="match status" value="1"/>
</dbReference>
<keyword evidence="1" id="KW-0175">Coiled coil</keyword>
<dbReference type="STRING" id="6205.A0A0R3WTS2"/>
<feature type="region of interest" description="Disordered" evidence="2">
    <location>
        <begin position="1"/>
        <end position="29"/>
    </location>
</feature>
<proteinExistence type="predicted"/>
<feature type="compositionally biased region" description="Basic and acidic residues" evidence="2">
    <location>
        <begin position="16"/>
        <end position="29"/>
    </location>
</feature>
<evidence type="ECO:0000313" key="5">
    <source>
        <dbReference type="Proteomes" id="UP000274429"/>
    </source>
</evidence>
<accession>A0A0R3WTS2</accession>
<dbReference type="AlphaFoldDB" id="A0A0R3WTS2"/>
<feature type="domain" description="SAP" evidence="3">
    <location>
        <begin position="35"/>
        <end position="69"/>
    </location>
</feature>
<keyword evidence="5" id="KW-1185">Reference proteome</keyword>
<feature type="compositionally biased region" description="Acidic residues" evidence="2">
    <location>
        <begin position="232"/>
        <end position="244"/>
    </location>
</feature>
<feature type="region of interest" description="Disordered" evidence="2">
    <location>
        <begin position="103"/>
        <end position="126"/>
    </location>
</feature>
<reference evidence="4 5" key="2">
    <citation type="submission" date="2018-11" db="EMBL/GenBank/DDBJ databases">
        <authorList>
            <consortium name="Pathogen Informatics"/>
        </authorList>
    </citation>
    <scope>NUCLEOTIDE SEQUENCE [LARGE SCALE GENOMIC DNA]</scope>
</reference>
<evidence type="ECO:0000256" key="2">
    <source>
        <dbReference type="SAM" id="MobiDB-lite"/>
    </source>
</evidence>
<dbReference type="GO" id="GO:0006355">
    <property type="term" value="P:regulation of DNA-templated transcription"/>
    <property type="evidence" value="ECO:0007669"/>
    <property type="project" value="InterPro"/>
</dbReference>
<dbReference type="Pfam" id="PF19256">
    <property type="entry name" value="LAIKA"/>
    <property type="match status" value="1"/>
</dbReference>